<evidence type="ECO:0000259" key="7">
    <source>
        <dbReference type="Pfam" id="PF01029"/>
    </source>
</evidence>
<comment type="caution">
    <text evidence="8">The sequence shown here is derived from an EMBL/GenBank/DDBJ whole genome shotgun (WGS) entry which is preliminary data.</text>
</comment>
<dbReference type="GO" id="GO:0031564">
    <property type="term" value="P:transcription antitermination"/>
    <property type="evidence" value="ECO:0007669"/>
    <property type="project" value="UniProtKB-KW"/>
</dbReference>
<dbReference type="NCBIfam" id="TIGR01951">
    <property type="entry name" value="nusB"/>
    <property type="match status" value="1"/>
</dbReference>
<dbReference type="OrthoDB" id="9789556at2"/>
<dbReference type="PANTHER" id="PTHR11078">
    <property type="entry name" value="N UTILIZATION SUBSTANCE PROTEIN B-RELATED"/>
    <property type="match status" value="1"/>
</dbReference>
<evidence type="ECO:0000256" key="1">
    <source>
        <dbReference type="ARBA" id="ARBA00005952"/>
    </source>
</evidence>
<keyword evidence="9" id="KW-1185">Reference proteome</keyword>
<sequence>MKSARRRSRELATQGLYQWLLSGAPASEIDAQLRNSQGFDKADQDHLDAILRGVIKESDALSAQLQPCLDRPIEQLSPVERAVLLVAAFEFKHHLDVPYRVVINEAVELTKTFGGSDGYKYVNGVLDKLAVAMRPNEAQARGRGA</sequence>
<proteinExistence type="inferred from homology"/>
<keyword evidence="5 6" id="KW-0804">Transcription</keyword>
<evidence type="ECO:0000256" key="6">
    <source>
        <dbReference type="HAMAP-Rule" id="MF_00073"/>
    </source>
</evidence>
<evidence type="ECO:0000256" key="5">
    <source>
        <dbReference type="ARBA" id="ARBA00023163"/>
    </source>
</evidence>
<dbReference type="Gene3D" id="1.10.940.10">
    <property type="entry name" value="NusB-like"/>
    <property type="match status" value="1"/>
</dbReference>
<dbReference type="GO" id="GO:0005829">
    <property type="term" value="C:cytosol"/>
    <property type="evidence" value="ECO:0007669"/>
    <property type="project" value="TreeGrafter"/>
</dbReference>
<feature type="domain" description="NusB/RsmB/TIM44" evidence="7">
    <location>
        <begin position="7"/>
        <end position="130"/>
    </location>
</feature>
<accession>A0A158AK40</accession>
<evidence type="ECO:0000256" key="4">
    <source>
        <dbReference type="ARBA" id="ARBA00023015"/>
    </source>
</evidence>
<dbReference type="AlphaFoldDB" id="A0A158AK40"/>
<organism evidence="8 9">
    <name type="scientific">Caballeronia glebae</name>
    <dbReference type="NCBI Taxonomy" id="1777143"/>
    <lineage>
        <taxon>Bacteria</taxon>
        <taxon>Pseudomonadati</taxon>
        <taxon>Pseudomonadota</taxon>
        <taxon>Betaproteobacteria</taxon>
        <taxon>Burkholderiales</taxon>
        <taxon>Burkholderiaceae</taxon>
        <taxon>Caballeronia</taxon>
    </lineage>
</organism>
<dbReference type="InterPro" id="IPR011605">
    <property type="entry name" value="NusB_fam"/>
</dbReference>
<protein>
    <recommendedName>
        <fullName evidence="6">Transcription antitermination protein NusB</fullName>
    </recommendedName>
    <alternativeName>
        <fullName evidence="6">Antitermination factor NusB</fullName>
    </alternativeName>
</protein>
<reference evidence="8" key="1">
    <citation type="submission" date="2016-01" db="EMBL/GenBank/DDBJ databases">
        <authorList>
            <person name="Peeters C."/>
        </authorList>
    </citation>
    <scope>NUCLEOTIDE SEQUENCE [LARGE SCALE GENOMIC DNA]</scope>
    <source>
        <strain evidence="8">LMG 29325</strain>
    </source>
</reference>
<dbReference type="InterPro" id="IPR006027">
    <property type="entry name" value="NusB_RsmB_TIM44"/>
</dbReference>
<comment type="similarity">
    <text evidence="1 6">Belongs to the NusB family.</text>
</comment>
<gene>
    <name evidence="6" type="primary">nusB</name>
    <name evidence="8" type="ORF">AWB82_02453</name>
</gene>
<dbReference type="EMBL" id="FCOJ02000014">
    <property type="protein sequence ID" value="SAK57946.1"/>
    <property type="molecule type" value="Genomic_DNA"/>
</dbReference>
<keyword evidence="2 6" id="KW-0889">Transcription antitermination</keyword>
<name>A0A158AK40_9BURK</name>
<evidence type="ECO:0000256" key="2">
    <source>
        <dbReference type="ARBA" id="ARBA00022814"/>
    </source>
</evidence>
<comment type="function">
    <text evidence="6">Involved in transcription antitermination. Required for transcription of ribosomal RNA (rRNA) genes. Binds specifically to the boxA antiterminator sequence of the ribosomal RNA (rrn) operons.</text>
</comment>
<dbReference type="InterPro" id="IPR035926">
    <property type="entry name" value="NusB-like_sf"/>
</dbReference>
<dbReference type="GO" id="GO:0006353">
    <property type="term" value="P:DNA-templated transcription termination"/>
    <property type="evidence" value="ECO:0007669"/>
    <property type="project" value="UniProtKB-UniRule"/>
</dbReference>
<dbReference type="RefSeq" id="WP_086967391.1">
    <property type="nucleotide sequence ID" value="NZ_FCOJ02000014.1"/>
</dbReference>
<dbReference type="SUPFAM" id="SSF48013">
    <property type="entry name" value="NusB-like"/>
    <property type="match status" value="1"/>
</dbReference>
<dbReference type="GO" id="GO:0003723">
    <property type="term" value="F:RNA binding"/>
    <property type="evidence" value="ECO:0007669"/>
    <property type="project" value="UniProtKB-UniRule"/>
</dbReference>
<dbReference type="Pfam" id="PF01029">
    <property type="entry name" value="NusB"/>
    <property type="match status" value="1"/>
</dbReference>
<keyword evidence="3 6" id="KW-0694">RNA-binding</keyword>
<dbReference type="HAMAP" id="MF_00073">
    <property type="entry name" value="NusB"/>
    <property type="match status" value="1"/>
</dbReference>
<evidence type="ECO:0000256" key="3">
    <source>
        <dbReference type="ARBA" id="ARBA00022884"/>
    </source>
</evidence>
<evidence type="ECO:0000313" key="9">
    <source>
        <dbReference type="Proteomes" id="UP000054596"/>
    </source>
</evidence>
<dbReference type="STRING" id="1777143.AWB82_02453"/>
<evidence type="ECO:0000313" key="8">
    <source>
        <dbReference type="EMBL" id="SAK57946.1"/>
    </source>
</evidence>
<dbReference type="PANTHER" id="PTHR11078:SF3">
    <property type="entry name" value="ANTITERMINATION NUSB DOMAIN-CONTAINING PROTEIN"/>
    <property type="match status" value="1"/>
</dbReference>
<keyword evidence="4 6" id="KW-0805">Transcription regulation</keyword>
<dbReference type="Proteomes" id="UP000054596">
    <property type="component" value="Unassembled WGS sequence"/>
</dbReference>